<keyword evidence="2" id="KW-1185">Reference proteome</keyword>
<dbReference type="RefSeq" id="WP_167473675.1">
    <property type="nucleotide sequence ID" value="NZ_CP046172.1"/>
</dbReference>
<evidence type="ECO:0000313" key="1">
    <source>
        <dbReference type="EMBL" id="QIS10740.1"/>
    </source>
</evidence>
<sequence length="122" mass="13414">MDLKAEKSRWDYLKGEAEAGRLLLDPDVAKDCRAACDKQIELYQKLRTDLNAMAVVTGLGRFDCADELAKMLGAKAIGGDGDVDSALQAHIEVVTLMRDTIQKSIDKLQAQDEQNAQGFKQT</sequence>
<gene>
    <name evidence="1" type="ORF">F5544_14265</name>
</gene>
<dbReference type="EMBL" id="CP046172">
    <property type="protein sequence ID" value="QIS10740.1"/>
    <property type="molecule type" value="Genomic_DNA"/>
</dbReference>
<organism evidence="1 2">
    <name type="scientific">Nocardia arthritidis</name>
    <dbReference type="NCBI Taxonomy" id="228602"/>
    <lineage>
        <taxon>Bacteria</taxon>
        <taxon>Bacillati</taxon>
        <taxon>Actinomycetota</taxon>
        <taxon>Actinomycetes</taxon>
        <taxon>Mycobacteriales</taxon>
        <taxon>Nocardiaceae</taxon>
        <taxon>Nocardia</taxon>
    </lineage>
</organism>
<protein>
    <submittedName>
        <fullName evidence="1">Uncharacterized protein</fullName>
    </submittedName>
</protein>
<proteinExistence type="predicted"/>
<dbReference type="Proteomes" id="UP000503540">
    <property type="component" value="Chromosome"/>
</dbReference>
<accession>A0A6G9YC77</accession>
<dbReference type="KEGG" id="nah:F5544_14265"/>
<dbReference type="AlphaFoldDB" id="A0A6G9YC77"/>
<reference evidence="1 2" key="1">
    <citation type="journal article" date="2019" name="ACS Chem. Biol.">
        <title>Identification and Mobilization of a Cryptic Antibiotic Biosynthesis Gene Locus from a Human-Pathogenic Nocardia Isolate.</title>
        <authorList>
            <person name="Herisse M."/>
            <person name="Ishida K."/>
            <person name="Porter J.L."/>
            <person name="Howden B."/>
            <person name="Hertweck C."/>
            <person name="Stinear T.P."/>
            <person name="Pidot S.J."/>
        </authorList>
    </citation>
    <scope>NUCLEOTIDE SEQUENCE [LARGE SCALE GENOMIC DNA]</scope>
    <source>
        <strain evidence="1 2">AUSMDU00012717</strain>
    </source>
</reference>
<name>A0A6G9YC77_9NOCA</name>
<evidence type="ECO:0000313" key="2">
    <source>
        <dbReference type="Proteomes" id="UP000503540"/>
    </source>
</evidence>